<organism evidence="6 7">
    <name type="scientific">Lysobacter arenosi</name>
    <dbReference type="NCBI Taxonomy" id="2795387"/>
    <lineage>
        <taxon>Bacteria</taxon>
        <taxon>Pseudomonadati</taxon>
        <taxon>Pseudomonadota</taxon>
        <taxon>Gammaproteobacteria</taxon>
        <taxon>Lysobacterales</taxon>
        <taxon>Lysobacteraceae</taxon>
        <taxon>Lysobacter</taxon>
    </lineage>
</organism>
<evidence type="ECO:0000259" key="5">
    <source>
        <dbReference type="PROSITE" id="PS50931"/>
    </source>
</evidence>
<dbReference type="SUPFAM" id="SSF53850">
    <property type="entry name" value="Periplasmic binding protein-like II"/>
    <property type="match status" value="1"/>
</dbReference>
<proteinExistence type="inferred from homology"/>
<dbReference type="InterPro" id="IPR000847">
    <property type="entry name" value="LysR_HTH_N"/>
</dbReference>
<evidence type="ECO:0000256" key="1">
    <source>
        <dbReference type="ARBA" id="ARBA00009437"/>
    </source>
</evidence>
<protein>
    <submittedName>
        <fullName evidence="6">LysR family transcriptional regulator</fullName>
    </submittedName>
</protein>
<dbReference type="Proteomes" id="UP000663400">
    <property type="component" value="Chromosome"/>
</dbReference>
<reference evidence="6 7" key="1">
    <citation type="submission" date="2021-02" db="EMBL/GenBank/DDBJ databases">
        <title>Lysobacter arenosi sp. nov., isolated from soil of gangwondo yeongwol, south Korea.</title>
        <authorList>
            <person name="Kim K.R."/>
            <person name="Kim K.H."/>
            <person name="Jeon C.O."/>
        </authorList>
    </citation>
    <scope>NUCLEOTIDE SEQUENCE [LARGE SCALE GENOMIC DNA]</scope>
    <source>
        <strain evidence="6 7">R7</strain>
    </source>
</reference>
<dbReference type="Gene3D" id="3.40.190.10">
    <property type="entry name" value="Periplasmic binding protein-like II"/>
    <property type="match status" value="2"/>
</dbReference>
<feature type="domain" description="HTH lysR-type" evidence="5">
    <location>
        <begin position="7"/>
        <end position="64"/>
    </location>
</feature>
<dbReference type="PRINTS" id="PR00039">
    <property type="entry name" value="HTHLYSR"/>
</dbReference>
<evidence type="ECO:0000256" key="4">
    <source>
        <dbReference type="ARBA" id="ARBA00023163"/>
    </source>
</evidence>
<dbReference type="InterPro" id="IPR036388">
    <property type="entry name" value="WH-like_DNA-bd_sf"/>
</dbReference>
<dbReference type="SUPFAM" id="SSF46785">
    <property type="entry name" value="Winged helix' DNA-binding domain"/>
    <property type="match status" value="1"/>
</dbReference>
<dbReference type="PROSITE" id="PS50931">
    <property type="entry name" value="HTH_LYSR"/>
    <property type="match status" value="1"/>
</dbReference>
<sequence>MSARRLPPLTALRAFEAAARHLSFKHAANELSLTPTAISHQVRQLEEHLGVRLFERGARRVDLTPSGQELFTALRIGFDAMARAVDAVRPGTQPRAMVLSTTMAFASRWLLQRLARFAQAHPDIALHLHTSDEPVDLHAGAAQLAIRYGPASYPGLNCEPLLPSRFAPVSAPALGVNNLEDLRRVPLIGFEWFRRDADTPDWPLWFERAGCAPLPRQLQFSDEVHAIQAAVAGQGVALVNLALVADELQSGMLCQPFGLELAGHGFHVAWPKAHDADAGIAAVRAWLREEANPLSSQATR</sequence>
<dbReference type="PANTHER" id="PTHR30537:SF26">
    <property type="entry name" value="GLYCINE CLEAVAGE SYSTEM TRANSCRIPTIONAL ACTIVATOR"/>
    <property type="match status" value="1"/>
</dbReference>
<dbReference type="EMBL" id="CP071517">
    <property type="protein sequence ID" value="QSX75866.1"/>
    <property type="molecule type" value="Genomic_DNA"/>
</dbReference>
<dbReference type="InterPro" id="IPR058163">
    <property type="entry name" value="LysR-type_TF_proteobact-type"/>
</dbReference>
<dbReference type="InterPro" id="IPR005119">
    <property type="entry name" value="LysR_subst-bd"/>
</dbReference>
<evidence type="ECO:0000256" key="3">
    <source>
        <dbReference type="ARBA" id="ARBA00023125"/>
    </source>
</evidence>
<dbReference type="Gene3D" id="1.10.10.10">
    <property type="entry name" value="Winged helix-like DNA-binding domain superfamily/Winged helix DNA-binding domain"/>
    <property type="match status" value="1"/>
</dbReference>
<keyword evidence="4" id="KW-0804">Transcription</keyword>
<evidence type="ECO:0000313" key="6">
    <source>
        <dbReference type="EMBL" id="QSX75866.1"/>
    </source>
</evidence>
<keyword evidence="7" id="KW-1185">Reference proteome</keyword>
<dbReference type="CDD" id="cd08432">
    <property type="entry name" value="PBP2_GcdR_TrpI_HvrB_AmpR_like"/>
    <property type="match status" value="1"/>
</dbReference>
<dbReference type="Pfam" id="PF00126">
    <property type="entry name" value="HTH_1"/>
    <property type="match status" value="1"/>
</dbReference>
<dbReference type="PANTHER" id="PTHR30537">
    <property type="entry name" value="HTH-TYPE TRANSCRIPTIONAL REGULATOR"/>
    <property type="match status" value="1"/>
</dbReference>
<evidence type="ECO:0000313" key="7">
    <source>
        <dbReference type="Proteomes" id="UP000663400"/>
    </source>
</evidence>
<accession>A0ABX7RG65</accession>
<name>A0ABX7RG65_9GAMM</name>
<gene>
    <name evidence="6" type="ORF">HIV01_004920</name>
</gene>
<comment type="similarity">
    <text evidence="1">Belongs to the LysR transcriptional regulatory family.</text>
</comment>
<dbReference type="InterPro" id="IPR036390">
    <property type="entry name" value="WH_DNA-bd_sf"/>
</dbReference>
<keyword evidence="3" id="KW-0238">DNA-binding</keyword>
<dbReference type="Pfam" id="PF03466">
    <property type="entry name" value="LysR_substrate"/>
    <property type="match status" value="1"/>
</dbReference>
<dbReference type="RefSeq" id="WP_200605227.1">
    <property type="nucleotide sequence ID" value="NZ_CP071517.1"/>
</dbReference>
<evidence type="ECO:0000256" key="2">
    <source>
        <dbReference type="ARBA" id="ARBA00023015"/>
    </source>
</evidence>
<keyword evidence="2" id="KW-0805">Transcription regulation</keyword>